<feature type="compositionally biased region" description="Basic and acidic residues" evidence="1">
    <location>
        <begin position="704"/>
        <end position="721"/>
    </location>
</feature>
<feature type="region of interest" description="Disordered" evidence="1">
    <location>
        <begin position="704"/>
        <end position="740"/>
    </location>
</feature>
<dbReference type="Proteomes" id="UP001163105">
    <property type="component" value="Unassembled WGS sequence"/>
</dbReference>
<organism evidence="2 3">
    <name type="scientific">Purpureocillium lavendulum</name>
    <dbReference type="NCBI Taxonomy" id="1247861"/>
    <lineage>
        <taxon>Eukaryota</taxon>
        <taxon>Fungi</taxon>
        <taxon>Dikarya</taxon>
        <taxon>Ascomycota</taxon>
        <taxon>Pezizomycotina</taxon>
        <taxon>Sordariomycetes</taxon>
        <taxon>Hypocreomycetidae</taxon>
        <taxon>Hypocreales</taxon>
        <taxon>Ophiocordycipitaceae</taxon>
        <taxon>Purpureocillium</taxon>
    </lineage>
</organism>
<sequence>MSTDQYGIITPANSEEPDPLRNEAAKKAAEQERVANLAQRRKDATSEIERILKCPDNQPREALQVSSDAASDEALKALRKIGCLILPKLLEYSDTPDDSNARKTAEEAFSKLAKAAHEANVASHFIDDVRDWDGHEDLDQKAEPVKQARQAAMPEIHRINNCPADEQTQMLKISSQSPSDDESLEAWRKVGCLIAPIPLKYDEEVEKEEKKAADTAFAKLRKAAEDLGVEERFLSQVELWDGKENFRAEDEDSEDDEEHRIIEDVHPEPPAVIKALYDEATEVVHKLQRNPDDTDALRALQARNANIVQKTNEIPDKGDTVVESTWTINISWLQEQYKEAHQRYNALLQDIENQALREEIGKIKDIMDKEIARKFYPVAWTVATPDEAIAIAERRNRLNDLEPPAVIKELYGKATAQIQVLQRNPDSTDAVASLTANNHDIIKITAEIPNKSPEVTESTWTVNIPWLQEQYTQAWQKYHVFLQDRANQTLRGEIDKMKDAVDQEIARRFYPAEWTIATADQAIAMADSEQTRQDSQQKQLNYPWATQEEGEKLILGYKKHGGRGHQVLVETCKDGRYIRRIIAAGDIGIKVVTAYRNDPKALNLVEEQKNWGIDHRESVCEVLWVSQARVQRKNLAAGAKNGDLYAAVTVLENGQPSLKIWTFSTLKTVIGLGDARKEIQRCCERDGIAAPWDAGPVEVYYDESRVQQDPKKREEMQEKKSAQNSHFSSSALRSTGRGSAVGDVPANIAPEIKTEATSAQGGVNRVTGGPSNETRLETLESKINMMAKNLDELTKSMVLIQTAMETALKLKTGESAASG</sequence>
<evidence type="ECO:0000313" key="3">
    <source>
        <dbReference type="Proteomes" id="UP001163105"/>
    </source>
</evidence>
<dbReference type="EMBL" id="JAQHRD010000007">
    <property type="protein sequence ID" value="KAJ6439142.1"/>
    <property type="molecule type" value="Genomic_DNA"/>
</dbReference>
<keyword evidence="3" id="KW-1185">Reference proteome</keyword>
<feature type="compositionally biased region" description="Basic and acidic residues" evidence="1">
    <location>
        <begin position="18"/>
        <end position="28"/>
    </location>
</feature>
<evidence type="ECO:0000313" key="2">
    <source>
        <dbReference type="EMBL" id="KAJ6439142.1"/>
    </source>
</evidence>
<proteinExistence type="predicted"/>
<dbReference type="AlphaFoldDB" id="A0AB34FL24"/>
<reference evidence="2" key="1">
    <citation type="submission" date="2023-01" db="EMBL/GenBank/DDBJ databases">
        <title>The growth and conidiation of Purpureocillium lavendulum are regulated by nitrogen source and histone H3K14 acetylation.</title>
        <authorList>
            <person name="Tang P."/>
            <person name="Han J."/>
            <person name="Zhang C."/>
            <person name="Tang P."/>
            <person name="Qi F."/>
            <person name="Zhang K."/>
            <person name="Liang L."/>
        </authorList>
    </citation>
    <scope>NUCLEOTIDE SEQUENCE</scope>
    <source>
        <strain evidence="2">YMF1.00683</strain>
    </source>
</reference>
<accession>A0AB34FL24</accession>
<gene>
    <name evidence="2" type="ORF">O9K51_08552</name>
</gene>
<evidence type="ECO:0000256" key="1">
    <source>
        <dbReference type="SAM" id="MobiDB-lite"/>
    </source>
</evidence>
<name>A0AB34FL24_9HYPO</name>
<feature type="region of interest" description="Disordered" evidence="1">
    <location>
        <begin position="1"/>
        <end position="28"/>
    </location>
</feature>
<feature type="compositionally biased region" description="Polar residues" evidence="1">
    <location>
        <begin position="722"/>
        <end position="737"/>
    </location>
</feature>
<protein>
    <submittedName>
        <fullName evidence="2">Chitinase</fullName>
    </submittedName>
</protein>
<comment type="caution">
    <text evidence="2">The sequence shown here is derived from an EMBL/GenBank/DDBJ whole genome shotgun (WGS) entry which is preliminary data.</text>
</comment>